<accession>A7NII5</accession>
<dbReference type="Pfam" id="PF00034">
    <property type="entry name" value="Cytochrom_C"/>
    <property type="match status" value="1"/>
</dbReference>
<gene>
    <name evidence="8" type="ordered locus">Rcas_1188</name>
</gene>
<evidence type="ECO:0000256" key="2">
    <source>
        <dbReference type="ARBA" id="ARBA00022723"/>
    </source>
</evidence>
<dbReference type="Proteomes" id="UP000000263">
    <property type="component" value="Chromosome"/>
</dbReference>
<dbReference type="AlphaFoldDB" id="A7NII5"/>
<dbReference type="Gene3D" id="1.10.760.10">
    <property type="entry name" value="Cytochrome c-like domain"/>
    <property type="match status" value="1"/>
</dbReference>
<evidence type="ECO:0000313" key="9">
    <source>
        <dbReference type="Proteomes" id="UP000000263"/>
    </source>
</evidence>
<dbReference type="PROSITE" id="PS51007">
    <property type="entry name" value="CYTC"/>
    <property type="match status" value="1"/>
</dbReference>
<dbReference type="SUPFAM" id="SSF46626">
    <property type="entry name" value="Cytochrome c"/>
    <property type="match status" value="1"/>
</dbReference>
<keyword evidence="6" id="KW-0732">Signal</keyword>
<dbReference type="InterPro" id="IPR009056">
    <property type="entry name" value="Cyt_c-like_dom"/>
</dbReference>
<dbReference type="eggNOG" id="COG3474">
    <property type="taxonomic scope" value="Bacteria"/>
</dbReference>
<dbReference type="InterPro" id="IPR036280">
    <property type="entry name" value="Multihaem_cyt_sf"/>
</dbReference>
<dbReference type="EMBL" id="CP000804">
    <property type="protein sequence ID" value="ABU57285.1"/>
    <property type="molecule type" value="Genomic_DNA"/>
</dbReference>
<keyword evidence="9" id="KW-1185">Reference proteome</keyword>
<reference evidence="8 9" key="1">
    <citation type="submission" date="2007-08" db="EMBL/GenBank/DDBJ databases">
        <title>Complete sequence of Roseiflexus castenholzii DSM 13941.</title>
        <authorList>
            <consortium name="US DOE Joint Genome Institute"/>
            <person name="Copeland A."/>
            <person name="Lucas S."/>
            <person name="Lapidus A."/>
            <person name="Barry K."/>
            <person name="Glavina del Rio T."/>
            <person name="Dalin E."/>
            <person name="Tice H."/>
            <person name="Pitluck S."/>
            <person name="Thompson L.S."/>
            <person name="Brettin T."/>
            <person name="Bruce D."/>
            <person name="Detter J.C."/>
            <person name="Han C."/>
            <person name="Tapia R."/>
            <person name="Schmutz J."/>
            <person name="Larimer F."/>
            <person name="Land M."/>
            <person name="Hauser L."/>
            <person name="Kyrpides N."/>
            <person name="Mikhailova N."/>
            <person name="Bryant D.A."/>
            <person name="Hanada S."/>
            <person name="Tsukatani Y."/>
            <person name="Richardson P."/>
        </authorList>
    </citation>
    <scope>NUCLEOTIDE SEQUENCE [LARGE SCALE GENOMIC DNA]</scope>
    <source>
        <strain evidence="9">DSM 13941 / HLO8</strain>
    </source>
</reference>
<dbReference type="InterPro" id="IPR036909">
    <property type="entry name" value="Cyt_c-like_dom_sf"/>
</dbReference>
<dbReference type="RefSeq" id="WP_012119715.1">
    <property type="nucleotide sequence ID" value="NC_009767.1"/>
</dbReference>
<dbReference type="STRING" id="383372.Rcas_1188"/>
<proteinExistence type="predicted"/>
<feature type="compositionally biased region" description="Pro residues" evidence="5">
    <location>
        <begin position="248"/>
        <end position="267"/>
    </location>
</feature>
<dbReference type="GO" id="GO:0046872">
    <property type="term" value="F:metal ion binding"/>
    <property type="evidence" value="ECO:0007669"/>
    <property type="project" value="UniProtKB-KW"/>
</dbReference>
<sequence length="351" mass="36003">MRHHHRVEVLLLWLTLLVACGAVADQMTRSTAVDTPVASPVVRRTGDPQRGAALFAGTVEIAGFVACRGCHAVDPAASDSLGPNLAGIALRAGSRISGVAADVYIRRSIEIHDDFVVPGFEAGLARAVVGRDFGEILSDQDIADLTAYLLTLDQAPIAQPPTPDSSPAPTLSPEPATVTAALAAFPLPATTAAATLPPTPTTTVEPSPVASPSPSPGNRALTTVSPTIMARETPHAPATPSPTAAIPIIPPPPTDAATPSPAPPANTPPASGADGSLPAELAVYTGCMTCHDQHPQSVVTMPHVRFPQCSACHSGSPSRVGCPTCHSMHRIEAPHGGENPNLPCSHCHADR</sequence>
<name>A7NII5_ROSCS</name>
<evidence type="ECO:0000256" key="4">
    <source>
        <dbReference type="PROSITE-ProRule" id="PRU00433"/>
    </source>
</evidence>
<dbReference type="HOGENOM" id="CLU_733379_0_0_0"/>
<protein>
    <recommendedName>
        <fullName evidence="7">Cytochrome c domain-containing protein</fullName>
    </recommendedName>
</protein>
<evidence type="ECO:0000256" key="6">
    <source>
        <dbReference type="SAM" id="SignalP"/>
    </source>
</evidence>
<feature type="compositionally biased region" description="Low complexity" evidence="5">
    <location>
        <begin position="192"/>
        <end position="208"/>
    </location>
</feature>
<feature type="signal peptide" evidence="6">
    <location>
        <begin position="1"/>
        <end position="24"/>
    </location>
</feature>
<dbReference type="PROSITE" id="PS51257">
    <property type="entry name" value="PROKAR_LIPOPROTEIN"/>
    <property type="match status" value="1"/>
</dbReference>
<feature type="chain" id="PRO_5002711495" description="Cytochrome c domain-containing protein" evidence="6">
    <location>
        <begin position="25"/>
        <end position="351"/>
    </location>
</feature>
<feature type="domain" description="Cytochrome c" evidence="7">
    <location>
        <begin position="46"/>
        <end position="153"/>
    </location>
</feature>
<dbReference type="GO" id="GO:0009055">
    <property type="term" value="F:electron transfer activity"/>
    <property type="evidence" value="ECO:0007669"/>
    <property type="project" value="InterPro"/>
</dbReference>
<feature type="region of interest" description="Disordered" evidence="5">
    <location>
        <begin position="192"/>
        <end position="277"/>
    </location>
</feature>
<evidence type="ECO:0000256" key="1">
    <source>
        <dbReference type="ARBA" id="ARBA00022617"/>
    </source>
</evidence>
<evidence type="ECO:0000259" key="7">
    <source>
        <dbReference type="PROSITE" id="PS51007"/>
    </source>
</evidence>
<organism evidence="8 9">
    <name type="scientific">Roseiflexus castenholzii (strain DSM 13941 / HLO8)</name>
    <dbReference type="NCBI Taxonomy" id="383372"/>
    <lineage>
        <taxon>Bacteria</taxon>
        <taxon>Bacillati</taxon>
        <taxon>Chloroflexota</taxon>
        <taxon>Chloroflexia</taxon>
        <taxon>Chloroflexales</taxon>
        <taxon>Roseiflexineae</taxon>
        <taxon>Roseiflexaceae</taxon>
        <taxon>Roseiflexus</taxon>
    </lineage>
</organism>
<keyword evidence="1 4" id="KW-0349">Heme</keyword>
<feature type="compositionally biased region" description="Low complexity" evidence="5">
    <location>
        <begin position="235"/>
        <end position="247"/>
    </location>
</feature>
<dbReference type="SUPFAM" id="SSF48695">
    <property type="entry name" value="Multiheme cytochromes"/>
    <property type="match status" value="1"/>
</dbReference>
<keyword evidence="3 4" id="KW-0408">Iron</keyword>
<evidence type="ECO:0000256" key="5">
    <source>
        <dbReference type="SAM" id="MobiDB-lite"/>
    </source>
</evidence>
<evidence type="ECO:0000256" key="3">
    <source>
        <dbReference type="ARBA" id="ARBA00023004"/>
    </source>
</evidence>
<dbReference type="KEGG" id="rca:Rcas_1188"/>
<dbReference type="OrthoDB" id="160813at2"/>
<dbReference type="GO" id="GO:0020037">
    <property type="term" value="F:heme binding"/>
    <property type="evidence" value="ECO:0007669"/>
    <property type="project" value="InterPro"/>
</dbReference>
<keyword evidence="2 4" id="KW-0479">Metal-binding</keyword>
<evidence type="ECO:0000313" key="8">
    <source>
        <dbReference type="EMBL" id="ABU57285.1"/>
    </source>
</evidence>